<dbReference type="KEGG" id="vg:26636202"/>
<dbReference type="InterPro" id="IPR055703">
    <property type="entry name" value="DUF7279"/>
</dbReference>
<organism evidence="1 2">
    <name type="scientific">Escherichia phage vB_EcoM_VR25</name>
    <dbReference type="NCBI Taxonomy" id="1567028"/>
    <lineage>
        <taxon>Viruses</taxon>
        <taxon>Duplodnaviria</taxon>
        <taxon>Heunggongvirae</taxon>
        <taxon>Uroviricota</taxon>
        <taxon>Caudoviricetes</taxon>
        <taxon>Pantevenvirales</taxon>
        <taxon>Straboviridae</taxon>
        <taxon>Tevenvirinae</taxon>
        <taxon>Gaprivervirus</taxon>
        <taxon>Gaprivervirus vr25</taxon>
    </lineage>
</organism>
<accession>A0A0A7HGE9</accession>
<dbReference type="Proteomes" id="UP000030717">
    <property type="component" value="Segment"/>
</dbReference>
<dbReference type="RefSeq" id="YP_009209782.1">
    <property type="nucleotide sequence ID" value="NC_028925.1"/>
</dbReference>
<protein>
    <submittedName>
        <fullName evidence="1">Uncharacterized protein</fullName>
    </submittedName>
</protein>
<reference evidence="1 2" key="1">
    <citation type="submission" date="2014-10" db="EMBL/GenBank/DDBJ databases">
        <title>VR bacteriophages - a small but diverse group of low-temperature viruses.</title>
        <authorList>
            <person name="Kaliniene L."/>
            <person name="Meskys R."/>
            <person name="Simoliunas E."/>
            <person name="Zajanckauskaite A."/>
            <person name="Truncaite L."/>
        </authorList>
    </citation>
    <scope>NUCLEOTIDE SEQUENCE [LARGE SCALE GENOMIC DNA]</scope>
</reference>
<evidence type="ECO:0000313" key="2">
    <source>
        <dbReference type="Proteomes" id="UP000030717"/>
    </source>
</evidence>
<name>A0A0A7HGE9_9CAUD</name>
<evidence type="ECO:0000313" key="1">
    <source>
        <dbReference type="EMBL" id="AIZ02384.1"/>
    </source>
</evidence>
<dbReference type="Pfam" id="PF23945">
    <property type="entry name" value="DUF7279"/>
    <property type="match status" value="1"/>
</dbReference>
<keyword evidence="2" id="KW-1185">Reference proteome</keyword>
<gene>
    <name evidence="1" type="ORF">VR25_040</name>
</gene>
<dbReference type="EMBL" id="KP007361">
    <property type="protein sequence ID" value="AIZ02384.1"/>
    <property type="molecule type" value="Genomic_DNA"/>
</dbReference>
<dbReference type="GeneID" id="26636202"/>
<sequence length="98" mass="11863">MIIQIMKPVKSGFWDKSFGKHKFYADRVNSRWELIISQQTKGQMDFVEFYEFDVRPTKRQIRQCKKAFRVYVRASVLRRQRQLAMEPQLVTLDYAKVK</sequence>
<proteinExistence type="predicted"/>